<dbReference type="Pfam" id="PF13416">
    <property type="entry name" value="SBP_bac_8"/>
    <property type="match status" value="1"/>
</dbReference>
<keyword evidence="4 5" id="KW-0574">Periplasm</keyword>
<comment type="function">
    <text evidence="5">Required for the activity of the bacterial periplasmic transport system of putrescine.</text>
</comment>
<protein>
    <recommendedName>
        <fullName evidence="5">Putrescine-binding periplasmic protein</fullName>
    </recommendedName>
</protein>
<comment type="subcellular location">
    <subcellularLocation>
        <location evidence="1 5">Periplasm</location>
    </subcellularLocation>
</comment>
<evidence type="ECO:0000313" key="8">
    <source>
        <dbReference type="Proteomes" id="UP001165395"/>
    </source>
</evidence>
<sequence length="369" mass="41027">MLVSRISKVIPSFVVLASLSAACQMAWAEEPVLNIYNWNDYIGKDTIRQFEKETGIKVKYDVYDSNETLQAKLLTGKSGYDLVVPSYEFAGKQIQLGVYRKLDKAKLSNLTNLDSNILKKMQPADPGNQVLVPYMWGTTSVAINEDKVKKALGGNLPTDAWRLVFDPSYTSKLKGCGISYMDNPSDVFAMQNIYLGKNANDFSKESLDKNVSELAKVRKDIRLFNASPIDLLANGDVCVALAFSGDALAARNRAEEAKNGQKIRYIIPQKGTVVWVDSLAIPKDAKHPDNAHKFINFILRPQITASISNEIFYANANTKATAYLDKAISGDPAVYVPEGLMKMLVAEKIIPANEQRFLTQSYTRFKTNK</sequence>
<dbReference type="PANTHER" id="PTHR30222">
    <property type="entry name" value="SPERMIDINE/PUTRESCINE-BINDING PERIPLASMIC PROTEIN"/>
    <property type="match status" value="1"/>
</dbReference>
<dbReference type="PROSITE" id="PS51257">
    <property type="entry name" value="PROKAR_LIPOPROTEIN"/>
    <property type="match status" value="1"/>
</dbReference>
<dbReference type="RefSeq" id="WP_227179968.1">
    <property type="nucleotide sequence ID" value="NZ_JAJBZT010000003.1"/>
</dbReference>
<organism evidence="7 8">
    <name type="scientific">Leeia speluncae</name>
    <dbReference type="NCBI Taxonomy" id="2884804"/>
    <lineage>
        <taxon>Bacteria</taxon>
        <taxon>Pseudomonadati</taxon>
        <taxon>Pseudomonadota</taxon>
        <taxon>Betaproteobacteria</taxon>
        <taxon>Neisseriales</taxon>
        <taxon>Leeiaceae</taxon>
        <taxon>Leeia</taxon>
    </lineage>
</organism>
<reference evidence="7" key="1">
    <citation type="submission" date="2021-10" db="EMBL/GenBank/DDBJ databases">
        <title>The complete genome sequence of Leeia sp. TBRC 13508.</title>
        <authorList>
            <person name="Charoenyingcharoen P."/>
            <person name="Yukphan P."/>
        </authorList>
    </citation>
    <scope>NUCLEOTIDE SEQUENCE</scope>
    <source>
        <strain evidence="7">TBRC 13508</strain>
    </source>
</reference>
<dbReference type="EMBL" id="JAJBZT010000003">
    <property type="protein sequence ID" value="MCB6183318.1"/>
    <property type="molecule type" value="Genomic_DNA"/>
</dbReference>
<comment type="similarity">
    <text evidence="5">Belongs to the bacterial solute-binding protein PotD/PotF family.</text>
</comment>
<evidence type="ECO:0000256" key="5">
    <source>
        <dbReference type="PIRNR" id="PIRNR019574"/>
    </source>
</evidence>
<comment type="caution">
    <text evidence="7">The sequence shown here is derived from an EMBL/GenBank/DDBJ whole genome shotgun (WGS) entry which is preliminary data.</text>
</comment>
<evidence type="ECO:0000313" key="7">
    <source>
        <dbReference type="EMBL" id="MCB6183318.1"/>
    </source>
</evidence>
<gene>
    <name evidence="7" type="ORF">LIN78_07145</name>
</gene>
<keyword evidence="2 5" id="KW-0813">Transport</keyword>
<dbReference type="InterPro" id="IPR001188">
    <property type="entry name" value="Sperm_putr-bd"/>
</dbReference>
<feature type="chain" id="PRO_5046545140" description="Putrescine-binding periplasmic protein" evidence="6">
    <location>
        <begin position="29"/>
        <end position="369"/>
    </location>
</feature>
<evidence type="ECO:0000256" key="4">
    <source>
        <dbReference type="ARBA" id="ARBA00022764"/>
    </source>
</evidence>
<dbReference type="PANTHER" id="PTHR30222:SF12">
    <property type="entry name" value="NORSPERMIDINE SENSOR"/>
    <property type="match status" value="1"/>
</dbReference>
<dbReference type="Gene3D" id="3.40.190.10">
    <property type="entry name" value="Periplasmic binding protein-like II"/>
    <property type="match status" value="2"/>
</dbReference>
<evidence type="ECO:0000256" key="6">
    <source>
        <dbReference type="SAM" id="SignalP"/>
    </source>
</evidence>
<accession>A0ABS8D6Q3</accession>
<dbReference type="InterPro" id="IPR006059">
    <property type="entry name" value="SBP"/>
</dbReference>
<dbReference type="PRINTS" id="PR00909">
    <property type="entry name" value="SPERMDNBNDNG"/>
</dbReference>
<keyword evidence="3 6" id="KW-0732">Signal</keyword>
<dbReference type="PIRSF" id="PIRSF019574">
    <property type="entry name" value="Periplasmic_polyamine_BP"/>
    <property type="match status" value="1"/>
</dbReference>
<evidence type="ECO:0000256" key="3">
    <source>
        <dbReference type="ARBA" id="ARBA00022729"/>
    </source>
</evidence>
<dbReference type="SUPFAM" id="SSF53850">
    <property type="entry name" value="Periplasmic binding protein-like II"/>
    <property type="match status" value="1"/>
</dbReference>
<dbReference type="Proteomes" id="UP001165395">
    <property type="component" value="Unassembled WGS sequence"/>
</dbReference>
<dbReference type="CDD" id="cd13659">
    <property type="entry name" value="PBP2_PotF"/>
    <property type="match status" value="1"/>
</dbReference>
<evidence type="ECO:0000256" key="2">
    <source>
        <dbReference type="ARBA" id="ARBA00022448"/>
    </source>
</evidence>
<keyword evidence="8" id="KW-1185">Reference proteome</keyword>
<evidence type="ECO:0000256" key="1">
    <source>
        <dbReference type="ARBA" id="ARBA00004418"/>
    </source>
</evidence>
<proteinExistence type="inferred from homology"/>
<feature type="signal peptide" evidence="6">
    <location>
        <begin position="1"/>
        <end position="28"/>
    </location>
</feature>
<name>A0ABS8D6Q3_9NEIS</name>